<dbReference type="EMBL" id="GL876967">
    <property type="protein sequence ID" value="KLU83279.1"/>
    <property type="molecule type" value="Genomic_DNA"/>
</dbReference>
<feature type="compositionally biased region" description="Basic and acidic residues" evidence="5">
    <location>
        <begin position="36"/>
        <end position="46"/>
    </location>
</feature>
<dbReference type="EnsemblFungi" id="MAPG_02343T0">
    <property type="protein sequence ID" value="MAPG_02343T0"/>
    <property type="gene ID" value="MAPG_02343"/>
</dbReference>
<dbReference type="STRING" id="644358.A0A0C4DR42"/>
<feature type="region of interest" description="Disordered" evidence="5">
    <location>
        <begin position="189"/>
        <end position="208"/>
    </location>
</feature>
<comment type="subcellular location">
    <subcellularLocation>
        <location evidence="4">Membrane</location>
        <topology evidence="4">Multi-pass membrane protein</topology>
    </subcellularLocation>
</comment>
<dbReference type="AlphaFoldDB" id="A0A0C4DR42"/>
<reference evidence="7" key="5">
    <citation type="submission" date="2015-06" db="UniProtKB">
        <authorList>
            <consortium name="EnsemblFungi"/>
        </authorList>
    </citation>
    <scope>IDENTIFICATION</scope>
    <source>
        <strain evidence="7">ATCC 64411</strain>
    </source>
</reference>
<dbReference type="GO" id="GO:0016020">
    <property type="term" value="C:membrane"/>
    <property type="evidence" value="ECO:0007669"/>
    <property type="project" value="UniProtKB-SubCell"/>
</dbReference>
<evidence type="ECO:0000256" key="1">
    <source>
        <dbReference type="ARBA" id="ARBA00022692"/>
    </source>
</evidence>
<sequence length="208" mass="23023">MFSWFSSSKPPAKDPAPPAAATLPPPPPAGPSAETQLDRLRRQDQLRALQEKDRAANSALTPRSLKQLGLFFAGAGFLFWSTGHHTPRRRAQAARRRPEKPTAVARDGRPTMDPDADGGMMATQALGLATLNVFSFAIMMTGGLAWGFDISSIDDMRDRARKQILGEAARKTDEESEKELEEWMESMLLRLKNKKPAPADKPQDEQER</sequence>
<comment type="similarity">
    <text evidence="4">Belongs to the AIM11 family.</text>
</comment>
<dbReference type="EMBL" id="ADBL01000588">
    <property type="status" value="NOT_ANNOTATED_CDS"/>
    <property type="molecule type" value="Genomic_DNA"/>
</dbReference>
<name>A0A0C4DR42_MAGP6</name>
<reference evidence="7" key="4">
    <citation type="journal article" date="2015" name="G3 (Bethesda)">
        <title>Genome sequences of three phytopathogenic species of the Magnaporthaceae family of fungi.</title>
        <authorList>
            <person name="Okagaki L.H."/>
            <person name="Nunes C.C."/>
            <person name="Sailsbery J."/>
            <person name="Clay B."/>
            <person name="Brown D."/>
            <person name="John T."/>
            <person name="Oh Y."/>
            <person name="Young N."/>
            <person name="Fitzgerald M."/>
            <person name="Haas B.J."/>
            <person name="Zeng Q."/>
            <person name="Young S."/>
            <person name="Adiconis X."/>
            <person name="Fan L."/>
            <person name="Levin J.Z."/>
            <person name="Mitchell T.K."/>
            <person name="Okubara P.A."/>
            <person name="Farman M.L."/>
            <person name="Kohn L.M."/>
            <person name="Birren B."/>
            <person name="Ma L.-J."/>
            <person name="Dean R.A."/>
        </authorList>
    </citation>
    <scope>NUCLEOTIDE SEQUENCE</scope>
    <source>
        <strain evidence="7">ATCC 64411 / 73-15</strain>
    </source>
</reference>
<keyword evidence="8" id="KW-1185">Reference proteome</keyword>
<reference evidence="6" key="2">
    <citation type="submission" date="2010-05" db="EMBL/GenBank/DDBJ databases">
        <title>The Genome Sequence of Magnaporthe poae strain ATCC 64411.</title>
        <authorList>
            <consortium name="The Broad Institute Genome Sequencing Platform"/>
            <consortium name="Broad Institute Genome Sequencing Center for Infectious Disease"/>
            <person name="Ma L.-J."/>
            <person name="Dead R."/>
            <person name="Young S."/>
            <person name="Zeng Q."/>
            <person name="Koehrsen M."/>
            <person name="Alvarado L."/>
            <person name="Berlin A."/>
            <person name="Chapman S.B."/>
            <person name="Chen Z."/>
            <person name="Freedman E."/>
            <person name="Gellesch M."/>
            <person name="Goldberg J."/>
            <person name="Griggs A."/>
            <person name="Gujja S."/>
            <person name="Heilman E.R."/>
            <person name="Heiman D."/>
            <person name="Hepburn T."/>
            <person name="Howarth C."/>
            <person name="Jen D."/>
            <person name="Larson L."/>
            <person name="Mehta T."/>
            <person name="Neiman D."/>
            <person name="Pearson M."/>
            <person name="Roberts A."/>
            <person name="Saif S."/>
            <person name="Shea T."/>
            <person name="Shenoy N."/>
            <person name="Sisk P."/>
            <person name="Stolte C."/>
            <person name="Sykes S."/>
            <person name="Walk T."/>
            <person name="White J."/>
            <person name="Yandava C."/>
            <person name="Haas B."/>
            <person name="Nusbaum C."/>
            <person name="Birren B."/>
        </authorList>
    </citation>
    <scope>NUCLEOTIDE SEQUENCE</scope>
    <source>
        <strain evidence="6">ATCC 64411</strain>
    </source>
</reference>
<dbReference type="PANTHER" id="PTHR39136:SF1">
    <property type="entry name" value="ALTERED INHERITANCE OF MITOCHONDRIA PROTEIN 11"/>
    <property type="match status" value="1"/>
</dbReference>
<keyword evidence="1 4" id="KW-0812">Transmembrane</keyword>
<evidence type="ECO:0000313" key="7">
    <source>
        <dbReference type="EnsemblFungi" id="MAPG_02343T0"/>
    </source>
</evidence>
<feature type="transmembrane region" description="Helical" evidence="4">
    <location>
        <begin position="125"/>
        <end position="148"/>
    </location>
</feature>
<dbReference type="GO" id="GO:0005739">
    <property type="term" value="C:mitochondrion"/>
    <property type="evidence" value="ECO:0007669"/>
    <property type="project" value="TreeGrafter"/>
</dbReference>
<dbReference type="Proteomes" id="UP000011715">
    <property type="component" value="Unassembled WGS sequence"/>
</dbReference>
<dbReference type="OMA" id="TNPHEYF"/>
<gene>
    <name evidence="4" type="primary">AIM11</name>
    <name evidence="6" type="ORF">MAPG_02343</name>
</gene>
<evidence type="ECO:0000256" key="2">
    <source>
        <dbReference type="ARBA" id="ARBA00022989"/>
    </source>
</evidence>
<dbReference type="PANTHER" id="PTHR39136">
    <property type="entry name" value="ALTERED INHERITANCE OF MITOCHONDRIA PROTEIN 11"/>
    <property type="match status" value="1"/>
</dbReference>
<keyword evidence="2 4" id="KW-1133">Transmembrane helix</keyword>
<dbReference type="InterPro" id="IPR038814">
    <property type="entry name" value="AIM11"/>
</dbReference>
<feature type="region of interest" description="Disordered" evidence="5">
    <location>
        <begin position="1"/>
        <end position="46"/>
    </location>
</feature>
<dbReference type="OrthoDB" id="3558022at2759"/>
<feature type="region of interest" description="Disordered" evidence="5">
    <location>
        <begin position="87"/>
        <end position="115"/>
    </location>
</feature>
<feature type="compositionally biased region" description="Pro residues" evidence="5">
    <location>
        <begin position="13"/>
        <end position="30"/>
    </location>
</feature>
<dbReference type="VEuPathDB" id="FungiDB:MAPG_02343"/>
<evidence type="ECO:0000313" key="8">
    <source>
        <dbReference type="Proteomes" id="UP000011715"/>
    </source>
</evidence>
<evidence type="ECO:0000313" key="6">
    <source>
        <dbReference type="EMBL" id="KLU83279.1"/>
    </source>
</evidence>
<protein>
    <recommendedName>
        <fullName evidence="4">Altered inheritance of mitochondria protein 11</fullName>
    </recommendedName>
</protein>
<dbReference type="eggNOG" id="ENOG502S3SI">
    <property type="taxonomic scope" value="Eukaryota"/>
</dbReference>
<accession>A0A0C4DR42</accession>
<evidence type="ECO:0000256" key="5">
    <source>
        <dbReference type="SAM" id="MobiDB-lite"/>
    </source>
</evidence>
<feature type="compositionally biased region" description="Basic and acidic residues" evidence="5">
    <location>
        <begin position="197"/>
        <end position="208"/>
    </location>
</feature>
<evidence type="ECO:0000256" key="3">
    <source>
        <dbReference type="ARBA" id="ARBA00023136"/>
    </source>
</evidence>
<feature type="compositionally biased region" description="Basic residues" evidence="5">
    <location>
        <begin position="87"/>
        <end position="98"/>
    </location>
</feature>
<reference evidence="6" key="3">
    <citation type="submission" date="2011-03" db="EMBL/GenBank/DDBJ databases">
        <title>Annotation of Magnaporthe poae ATCC 64411.</title>
        <authorList>
            <person name="Ma L.-J."/>
            <person name="Dead R."/>
            <person name="Young S.K."/>
            <person name="Zeng Q."/>
            <person name="Gargeya S."/>
            <person name="Fitzgerald M."/>
            <person name="Haas B."/>
            <person name="Abouelleil A."/>
            <person name="Alvarado L."/>
            <person name="Arachchi H.M."/>
            <person name="Berlin A."/>
            <person name="Brown A."/>
            <person name="Chapman S.B."/>
            <person name="Chen Z."/>
            <person name="Dunbar C."/>
            <person name="Freedman E."/>
            <person name="Gearin G."/>
            <person name="Gellesch M."/>
            <person name="Goldberg J."/>
            <person name="Griggs A."/>
            <person name="Gujja S."/>
            <person name="Heiman D."/>
            <person name="Howarth C."/>
            <person name="Larson L."/>
            <person name="Lui A."/>
            <person name="MacDonald P.J.P."/>
            <person name="Mehta T."/>
            <person name="Montmayeur A."/>
            <person name="Murphy C."/>
            <person name="Neiman D."/>
            <person name="Pearson M."/>
            <person name="Priest M."/>
            <person name="Roberts A."/>
            <person name="Saif S."/>
            <person name="Shea T."/>
            <person name="Shenoy N."/>
            <person name="Sisk P."/>
            <person name="Stolte C."/>
            <person name="Sykes S."/>
            <person name="Yandava C."/>
            <person name="Wortman J."/>
            <person name="Nusbaum C."/>
            <person name="Birren B."/>
        </authorList>
    </citation>
    <scope>NUCLEOTIDE SEQUENCE</scope>
    <source>
        <strain evidence="6">ATCC 64411</strain>
    </source>
</reference>
<reference evidence="8" key="1">
    <citation type="submission" date="2010-05" db="EMBL/GenBank/DDBJ databases">
        <title>The genome sequence of Magnaporthe poae strain ATCC 64411.</title>
        <authorList>
            <person name="Ma L.-J."/>
            <person name="Dead R."/>
            <person name="Young S."/>
            <person name="Zeng Q."/>
            <person name="Koehrsen M."/>
            <person name="Alvarado L."/>
            <person name="Berlin A."/>
            <person name="Chapman S.B."/>
            <person name="Chen Z."/>
            <person name="Freedman E."/>
            <person name="Gellesch M."/>
            <person name="Goldberg J."/>
            <person name="Griggs A."/>
            <person name="Gujja S."/>
            <person name="Heilman E.R."/>
            <person name="Heiman D."/>
            <person name="Hepburn T."/>
            <person name="Howarth C."/>
            <person name="Jen D."/>
            <person name="Larson L."/>
            <person name="Mehta T."/>
            <person name="Neiman D."/>
            <person name="Pearson M."/>
            <person name="Roberts A."/>
            <person name="Saif S."/>
            <person name="Shea T."/>
            <person name="Shenoy N."/>
            <person name="Sisk P."/>
            <person name="Stolte C."/>
            <person name="Sykes S."/>
            <person name="Walk T."/>
            <person name="White J."/>
            <person name="Yandava C."/>
            <person name="Haas B."/>
            <person name="Nusbaum C."/>
            <person name="Birren B."/>
        </authorList>
    </citation>
    <scope>NUCLEOTIDE SEQUENCE [LARGE SCALE GENOMIC DNA]</scope>
    <source>
        <strain evidence="8">ATCC 64411 / 73-15</strain>
    </source>
</reference>
<evidence type="ECO:0000256" key="4">
    <source>
        <dbReference type="RuleBase" id="RU367098"/>
    </source>
</evidence>
<proteinExistence type="inferred from homology"/>
<keyword evidence="3 4" id="KW-0472">Membrane</keyword>
<organism evidence="7 8">
    <name type="scientific">Magnaporthiopsis poae (strain ATCC 64411 / 73-15)</name>
    <name type="common">Kentucky bluegrass fungus</name>
    <name type="synonym">Magnaporthe poae</name>
    <dbReference type="NCBI Taxonomy" id="644358"/>
    <lineage>
        <taxon>Eukaryota</taxon>
        <taxon>Fungi</taxon>
        <taxon>Dikarya</taxon>
        <taxon>Ascomycota</taxon>
        <taxon>Pezizomycotina</taxon>
        <taxon>Sordariomycetes</taxon>
        <taxon>Sordariomycetidae</taxon>
        <taxon>Magnaporthales</taxon>
        <taxon>Magnaporthaceae</taxon>
        <taxon>Magnaporthiopsis</taxon>
    </lineage>
</organism>